<organism evidence="1 2">
    <name type="scientific">Plakobranchus ocellatus</name>
    <dbReference type="NCBI Taxonomy" id="259542"/>
    <lineage>
        <taxon>Eukaryota</taxon>
        <taxon>Metazoa</taxon>
        <taxon>Spiralia</taxon>
        <taxon>Lophotrochozoa</taxon>
        <taxon>Mollusca</taxon>
        <taxon>Gastropoda</taxon>
        <taxon>Heterobranchia</taxon>
        <taxon>Euthyneura</taxon>
        <taxon>Panpulmonata</taxon>
        <taxon>Sacoglossa</taxon>
        <taxon>Placobranchoidea</taxon>
        <taxon>Plakobranchidae</taxon>
        <taxon>Plakobranchus</taxon>
    </lineage>
</organism>
<sequence length="100" mass="11407">MDVSTYVPVECIDNKIQPTHYNTISNQRFPVELTASSLPYFKVYPLLHDLKPSFPVEFRVSSLAITSRYGAKRCKTCGLHTISPCANFKQTVFFVMEIKT</sequence>
<protein>
    <submittedName>
        <fullName evidence="1">Uncharacterized protein</fullName>
    </submittedName>
</protein>
<gene>
    <name evidence="1" type="ORF">PoB_003438800</name>
</gene>
<keyword evidence="2" id="KW-1185">Reference proteome</keyword>
<proteinExistence type="predicted"/>
<dbReference type="AlphaFoldDB" id="A0AAV4AKQ5"/>
<accession>A0AAV4AKQ5</accession>
<name>A0AAV4AKQ5_9GAST</name>
<dbReference type="EMBL" id="BLXT01003924">
    <property type="protein sequence ID" value="GFO07883.1"/>
    <property type="molecule type" value="Genomic_DNA"/>
</dbReference>
<dbReference type="Proteomes" id="UP000735302">
    <property type="component" value="Unassembled WGS sequence"/>
</dbReference>
<reference evidence="1 2" key="1">
    <citation type="journal article" date="2021" name="Elife">
        <title>Chloroplast acquisition without the gene transfer in kleptoplastic sea slugs, Plakobranchus ocellatus.</title>
        <authorList>
            <person name="Maeda T."/>
            <person name="Takahashi S."/>
            <person name="Yoshida T."/>
            <person name="Shimamura S."/>
            <person name="Takaki Y."/>
            <person name="Nagai Y."/>
            <person name="Toyoda A."/>
            <person name="Suzuki Y."/>
            <person name="Arimoto A."/>
            <person name="Ishii H."/>
            <person name="Satoh N."/>
            <person name="Nishiyama T."/>
            <person name="Hasebe M."/>
            <person name="Maruyama T."/>
            <person name="Minagawa J."/>
            <person name="Obokata J."/>
            <person name="Shigenobu S."/>
        </authorList>
    </citation>
    <scope>NUCLEOTIDE SEQUENCE [LARGE SCALE GENOMIC DNA]</scope>
</reference>
<comment type="caution">
    <text evidence="1">The sequence shown here is derived from an EMBL/GenBank/DDBJ whole genome shotgun (WGS) entry which is preliminary data.</text>
</comment>
<evidence type="ECO:0000313" key="1">
    <source>
        <dbReference type="EMBL" id="GFO07883.1"/>
    </source>
</evidence>
<evidence type="ECO:0000313" key="2">
    <source>
        <dbReference type="Proteomes" id="UP000735302"/>
    </source>
</evidence>